<feature type="transmembrane region" description="Helical" evidence="3">
    <location>
        <begin position="158"/>
        <end position="179"/>
    </location>
</feature>
<organism evidence="5 6">
    <name type="scientific">Clavelina lepadiformis</name>
    <name type="common">Light-bulb sea squirt</name>
    <name type="synonym">Ascidia lepadiformis</name>
    <dbReference type="NCBI Taxonomy" id="159417"/>
    <lineage>
        <taxon>Eukaryota</taxon>
        <taxon>Metazoa</taxon>
        <taxon>Chordata</taxon>
        <taxon>Tunicata</taxon>
        <taxon>Ascidiacea</taxon>
        <taxon>Aplousobranchia</taxon>
        <taxon>Clavelinidae</taxon>
        <taxon>Clavelina</taxon>
    </lineage>
</organism>
<evidence type="ECO:0000259" key="4">
    <source>
        <dbReference type="PROSITE" id="PS50041"/>
    </source>
</evidence>
<dbReference type="InterPro" id="IPR050111">
    <property type="entry name" value="C-type_lectin/snaclec_domain"/>
</dbReference>
<keyword evidence="3" id="KW-0472">Membrane</keyword>
<keyword evidence="3" id="KW-1133">Transmembrane helix</keyword>
<sequence length="307" mass="34720">MENNINTWMRQPNTSLEYYVEANKANATTYQAAKLACEKFQSILASVNDNATQLFLERIIPQPRANSSLTRFYWIGAHRASGINAPWLWQDNSTVNYSKWSTSEPSNDTENCVSIFSVDKFRWYDNHCETNDYGYVCQRDVAGKATAAPQSQFPVAQVVAPIAVALILLVIIIAAVCVYKKRRQQVKWSAMATDRSTEIPVTHSVVTAPRPVLESTSSNNNVSVEAGYVNSPKYQSIKCQNENGHHIPGSIANPNYEMVQFDKQRSQYVNYRNDNETHQKPPSNSNQVEETYVDIYSTSSKARNQRL</sequence>
<comment type="caution">
    <text evidence="5">The sequence shown here is derived from an EMBL/GenBank/DDBJ whole genome shotgun (WGS) entry which is preliminary data.</text>
</comment>
<dbReference type="Proteomes" id="UP001642483">
    <property type="component" value="Unassembled WGS sequence"/>
</dbReference>
<evidence type="ECO:0000256" key="2">
    <source>
        <dbReference type="SAM" id="MobiDB-lite"/>
    </source>
</evidence>
<keyword evidence="1" id="KW-1015">Disulfide bond</keyword>
<feature type="region of interest" description="Disordered" evidence="2">
    <location>
        <begin position="273"/>
        <end position="307"/>
    </location>
</feature>
<proteinExistence type="predicted"/>
<feature type="compositionally biased region" description="Polar residues" evidence="2">
    <location>
        <begin position="296"/>
        <end position="307"/>
    </location>
</feature>
<dbReference type="Pfam" id="PF00059">
    <property type="entry name" value="Lectin_C"/>
    <property type="match status" value="1"/>
</dbReference>
<dbReference type="InterPro" id="IPR001304">
    <property type="entry name" value="C-type_lectin-like"/>
</dbReference>
<name>A0ABP0FB77_CLALP</name>
<evidence type="ECO:0000256" key="3">
    <source>
        <dbReference type="SAM" id="Phobius"/>
    </source>
</evidence>
<keyword evidence="3" id="KW-0812">Transmembrane</keyword>
<dbReference type="PANTHER" id="PTHR22803">
    <property type="entry name" value="MANNOSE, PHOSPHOLIPASE, LECTIN RECEPTOR RELATED"/>
    <property type="match status" value="1"/>
</dbReference>
<protein>
    <recommendedName>
        <fullName evidence="4">C-type lectin domain-containing protein</fullName>
    </recommendedName>
</protein>
<evidence type="ECO:0000313" key="5">
    <source>
        <dbReference type="EMBL" id="CAK8676026.1"/>
    </source>
</evidence>
<dbReference type="EMBL" id="CAWYQH010000024">
    <property type="protein sequence ID" value="CAK8676026.1"/>
    <property type="molecule type" value="Genomic_DNA"/>
</dbReference>
<gene>
    <name evidence="5" type="ORF">CVLEPA_LOCUS5535</name>
</gene>
<dbReference type="Gene3D" id="3.10.100.10">
    <property type="entry name" value="Mannose-Binding Protein A, subunit A"/>
    <property type="match status" value="1"/>
</dbReference>
<dbReference type="PROSITE" id="PS00615">
    <property type="entry name" value="C_TYPE_LECTIN_1"/>
    <property type="match status" value="1"/>
</dbReference>
<accession>A0ABP0FB77</accession>
<dbReference type="PROSITE" id="PS50041">
    <property type="entry name" value="C_TYPE_LECTIN_2"/>
    <property type="match status" value="1"/>
</dbReference>
<dbReference type="InterPro" id="IPR018378">
    <property type="entry name" value="C-type_lectin_CS"/>
</dbReference>
<feature type="domain" description="C-type lectin" evidence="4">
    <location>
        <begin position="18"/>
        <end position="129"/>
    </location>
</feature>
<feature type="compositionally biased region" description="Polar residues" evidence="2">
    <location>
        <begin position="280"/>
        <end position="289"/>
    </location>
</feature>
<dbReference type="InterPro" id="IPR016186">
    <property type="entry name" value="C-type_lectin-like/link_sf"/>
</dbReference>
<dbReference type="CDD" id="cd00037">
    <property type="entry name" value="CLECT"/>
    <property type="match status" value="1"/>
</dbReference>
<dbReference type="SMART" id="SM00034">
    <property type="entry name" value="CLECT"/>
    <property type="match status" value="1"/>
</dbReference>
<reference evidence="5 6" key="1">
    <citation type="submission" date="2024-02" db="EMBL/GenBank/DDBJ databases">
        <authorList>
            <person name="Daric V."/>
            <person name="Darras S."/>
        </authorList>
    </citation>
    <scope>NUCLEOTIDE SEQUENCE [LARGE SCALE GENOMIC DNA]</scope>
</reference>
<evidence type="ECO:0000313" key="6">
    <source>
        <dbReference type="Proteomes" id="UP001642483"/>
    </source>
</evidence>
<keyword evidence="6" id="KW-1185">Reference proteome</keyword>
<dbReference type="InterPro" id="IPR016187">
    <property type="entry name" value="CTDL_fold"/>
</dbReference>
<dbReference type="SUPFAM" id="SSF56436">
    <property type="entry name" value="C-type lectin-like"/>
    <property type="match status" value="1"/>
</dbReference>
<evidence type="ECO:0000256" key="1">
    <source>
        <dbReference type="ARBA" id="ARBA00023157"/>
    </source>
</evidence>